<sequence>MAQPQAPNPANVAAAINGMNAEGNRIAQSTQAYSSHQNRLTDEMQQQLADLQRTIQQWTNKTSAQIWNLEARMRNGKVNVATAALTSMVCVDPGNNPQVPIGNAIPNFPATPDDISDMDVHECRRLLTALNWPIPGDQVVARTLQTAVRDAVGLAPL</sequence>
<evidence type="ECO:0000313" key="1">
    <source>
        <dbReference type="EMBL" id="KIX08818.1"/>
    </source>
</evidence>
<accession>A0A0D2HE24</accession>
<organism evidence="1 2">
    <name type="scientific">Rhinocladiella mackenziei CBS 650.93</name>
    <dbReference type="NCBI Taxonomy" id="1442369"/>
    <lineage>
        <taxon>Eukaryota</taxon>
        <taxon>Fungi</taxon>
        <taxon>Dikarya</taxon>
        <taxon>Ascomycota</taxon>
        <taxon>Pezizomycotina</taxon>
        <taxon>Eurotiomycetes</taxon>
        <taxon>Chaetothyriomycetidae</taxon>
        <taxon>Chaetothyriales</taxon>
        <taxon>Herpotrichiellaceae</taxon>
        <taxon>Rhinocladiella</taxon>
    </lineage>
</organism>
<name>A0A0D2HE24_9EURO</name>
<gene>
    <name evidence="1" type="ORF">Z518_03475</name>
</gene>
<protein>
    <submittedName>
        <fullName evidence="1">Uncharacterized protein</fullName>
    </submittedName>
</protein>
<reference evidence="1 2" key="1">
    <citation type="submission" date="2015-01" db="EMBL/GenBank/DDBJ databases">
        <title>The Genome Sequence of Rhinocladiella mackenzie CBS 650.93.</title>
        <authorList>
            <consortium name="The Broad Institute Genomics Platform"/>
            <person name="Cuomo C."/>
            <person name="de Hoog S."/>
            <person name="Gorbushina A."/>
            <person name="Stielow B."/>
            <person name="Teixiera M."/>
            <person name="Abouelleil A."/>
            <person name="Chapman S.B."/>
            <person name="Priest M."/>
            <person name="Young S.K."/>
            <person name="Wortman J."/>
            <person name="Nusbaum C."/>
            <person name="Birren B."/>
        </authorList>
    </citation>
    <scope>NUCLEOTIDE SEQUENCE [LARGE SCALE GENOMIC DNA]</scope>
    <source>
        <strain evidence="1 2">CBS 650.93</strain>
    </source>
</reference>
<dbReference type="Proteomes" id="UP000053617">
    <property type="component" value="Unassembled WGS sequence"/>
</dbReference>
<dbReference type="GeneID" id="25291546"/>
<keyword evidence="2" id="KW-1185">Reference proteome</keyword>
<dbReference type="OrthoDB" id="5731785at2759"/>
<dbReference type="RefSeq" id="XP_013275954.1">
    <property type="nucleotide sequence ID" value="XM_013420500.1"/>
</dbReference>
<evidence type="ECO:0000313" key="2">
    <source>
        <dbReference type="Proteomes" id="UP000053617"/>
    </source>
</evidence>
<dbReference type="VEuPathDB" id="FungiDB:Z518_03475"/>
<dbReference type="AlphaFoldDB" id="A0A0D2HE24"/>
<dbReference type="HOGENOM" id="CLU_119187_0_0_1"/>
<dbReference type="EMBL" id="KN847476">
    <property type="protein sequence ID" value="KIX08818.1"/>
    <property type="molecule type" value="Genomic_DNA"/>
</dbReference>
<proteinExistence type="predicted"/>